<accession>A0A9D1SLB0</accession>
<dbReference type="Pfam" id="PF10957">
    <property type="entry name" value="Spore_Cse60"/>
    <property type="match status" value="1"/>
</dbReference>
<dbReference type="InterPro" id="IPR020296">
    <property type="entry name" value="Spore_Cse60"/>
</dbReference>
<proteinExistence type="predicted"/>
<name>A0A9D1SLB0_9FIRM</name>
<dbReference type="AlphaFoldDB" id="A0A9D1SLB0"/>
<dbReference type="Proteomes" id="UP000824099">
    <property type="component" value="Unassembled WGS sequence"/>
</dbReference>
<reference evidence="1" key="1">
    <citation type="submission" date="2020-10" db="EMBL/GenBank/DDBJ databases">
        <authorList>
            <person name="Gilroy R."/>
        </authorList>
    </citation>
    <scope>NUCLEOTIDE SEQUENCE</scope>
    <source>
        <strain evidence="1">CHK160-1198</strain>
    </source>
</reference>
<dbReference type="EMBL" id="DVNI01000053">
    <property type="protein sequence ID" value="HIU64115.1"/>
    <property type="molecule type" value="Genomic_DNA"/>
</dbReference>
<protein>
    <submittedName>
        <fullName evidence="1">Sporulation protein Cse60</fullName>
    </submittedName>
</protein>
<organism evidence="1 2">
    <name type="scientific">Candidatus Avacidaminococcus intestinavium</name>
    <dbReference type="NCBI Taxonomy" id="2840684"/>
    <lineage>
        <taxon>Bacteria</taxon>
        <taxon>Bacillati</taxon>
        <taxon>Bacillota</taxon>
        <taxon>Negativicutes</taxon>
        <taxon>Acidaminococcales</taxon>
        <taxon>Acidaminococcaceae</taxon>
        <taxon>Acidaminococcaceae incertae sedis</taxon>
        <taxon>Candidatus Avacidaminococcus</taxon>
    </lineage>
</organism>
<comment type="caution">
    <text evidence="1">The sequence shown here is derived from an EMBL/GenBank/DDBJ whole genome shotgun (WGS) entry which is preliminary data.</text>
</comment>
<gene>
    <name evidence="1" type="ORF">IAB06_03615</name>
</gene>
<reference evidence="1" key="2">
    <citation type="journal article" date="2021" name="PeerJ">
        <title>Extensive microbial diversity within the chicken gut microbiome revealed by metagenomics and culture.</title>
        <authorList>
            <person name="Gilroy R."/>
            <person name="Ravi A."/>
            <person name="Getino M."/>
            <person name="Pursley I."/>
            <person name="Horton D.L."/>
            <person name="Alikhan N.F."/>
            <person name="Baker D."/>
            <person name="Gharbi K."/>
            <person name="Hall N."/>
            <person name="Watson M."/>
            <person name="Adriaenssens E.M."/>
            <person name="Foster-Nyarko E."/>
            <person name="Jarju S."/>
            <person name="Secka A."/>
            <person name="Antonio M."/>
            <person name="Oren A."/>
            <person name="Chaudhuri R.R."/>
            <person name="La Ragione R."/>
            <person name="Hildebrand F."/>
            <person name="Pallen M.J."/>
        </authorList>
    </citation>
    <scope>NUCLEOTIDE SEQUENCE</scope>
    <source>
        <strain evidence="1">CHK160-1198</strain>
    </source>
</reference>
<evidence type="ECO:0000313" key="1">
    <source>
        <dbReference type="EMBL" id="HIU64115.1"/>
    </source>
</evidence>
<sequence length="63" mass="7232">MIQVRTFSSTNNYALEKELNQWLAQQESNSINRIKYSVSTYKGLTIYSAMVTYGTIEAVKYNA</sequence>
<evidence type="ECO:0000313" key="2">
    <source>
        <dbReference type="Proteomes" id="UP000824099"/>
    </source>
</evidence>